<dbReference type="Pfam" id="PF01812">
    <property type="entry name" value="5-FTHF_cyc-lig"/>
    <property type="match status" value="1"/>
</dbReference>
<dbReference type="GO" id="GO:0046872">
    <property type="term" value="F:metal ion binding"/>
    <property type="evidence" value="ECO:0007669"/>
    <property type="project" value="UniProtKB-KW"/>
</dbReference>
<feature type="binding site" evidence="4">
    <location>
        <position position="62"/>
    </location>
    <ligand>
        <name>substrate</name>
    </ligand>
</feature>
<dbReference type="GO" id="GO:0035999">
    <property type="term" value="P:tetrahydrofolate interconversion"/>
    <property type="evidence" value="ECO:0007669"/>
    <property type="project" value="TreeGrafter"/>
</dbReference>
<evidence type="ECO:0000256" key="3">
    <source>
        <dbReference type="ARBA" id="ARBA00022840"/>
    </source>
</evidence>
<dbReference type="PIRSF" id="PIRSF006806">
    <property type="entry name" value="FTHF_cligase"/>
    <property type="match status" value="1"/>
</dbReference>
<dbReference type="AlphaFoldDB" id="A0A6I8MB33"/>
<reference evidence="6 7" key="1">
    <citation type="submission" date="2019-11" db="EMBL/GenBank/DDBJ databases">
        <authorList>
            <person name="Brisse S."/>
        </authorList>
    </citation>
    <scope>NUCLEOTIDE SEQUENCE [LARGE SCALE GENOMIC DNA]</scope>
    <source>
        <strain evidence="6">FRC0190</strain>
    </source>
</reference>
<feature type="binding site" evidence="4">
    <location>
        <position position="57"/>
    </location>
    <ligand>
        <name>substrate</name>
    </ligand>
</feature>
<keyword evidence="2 4" id="KW-0547">Nucleotide-binding</keyword>
<evidence type="ECO:0000256" key="1">
    <source>
        <dbReference type="ARBA" id="ARBA00010638"/>
    </source>
</evidence>
<dbReference type="SUPFAM" id="SSF100950">
    <property type="entry name" value="NagB/RpiA/CoA transferase-like"/>
    <property type="match status" value="1"/>
</dbReference>
<evidence type="ECO:0000256" key="5">
    <source>
        <dbReference type="RuleBase" id="RU361279"/>
    </source>
</evidence>
<keyword evidence="5" id="KW-0460">Magnesium</keyword>
<evidence type="ECO:0000313" key="6">
    <source>
        <dbReference type="EMBL" id="VZH84824.1"/>
    </source>
</evidence>
<organism evidence="6 7">
    <name type="scientific">Corynebacterium rouxii</name>
    <dbReference type="NCBI Taxonomy" id="2719119"/>
    <lineage>
        <taxon>Bacteria</taxon>
        <taxon>Bacillati</taxon>
        <taxon>Actinomycetota</taxon>
        <taxon>Actinomycetes</taxon>
        <taxon>Mycobacteriales</taxon>
        <taxon>Corynebacteriaceae</taxon>
        <taxon>Corynebacterium</taxon>
    </lineage>
</organism>
<dbReference type="Gene3D" id="3.40.50.10420">
    <property type="entry name" value="NagB/RpiA/CoA transferase-like"/>
    <property type="match status" value="1"/>
</dbReference>
<dbReference type="InterPro" id="IPR002698">
    <property type="entry name" value="FTHF_cligase"/>
</dbReference>
<dbReference type="PANTHER" id="PTHR23407">
    <property type="entry name" value="ATPASE INHIBITOR/5-FORMYLTETRAHYDROFOLATE CYCLO-LIGASE"/>
    <property type="match status" value="1"/>
</dbReference>
<accession>A0A6I8MB33</accession>
<proteinExistence type="inferred from homology"/>
<dbReference type="InterPro" id="IPR037171">
    <property type="entry name" value="NagB/RpiA_transferase-like"/>
</dbReference>
<keyword evidence="6" id="KW-0436">Ligase</keyword>
<dbReference type="InterPro" id="IPR024185">
    <property type="entry name" value="FTHF_cligase-like_sf"/>
</dbReference>
<dbReference type="EC" id="6.3.3.2" evidence="5"/>
<keyword evidence="5" id="KW-0479">Metal-binding</keyword>
<comment type="catalytic activity">
    <reaction evidence="5">
        <text>(6S)-5-formyl-5,6,7,8-tetrahydrofolate + ATP = (6R)-5,10-methenyltetrahydrofolate + ADP + phosphate</text>
        <dbReference type="Rhea" id="RHEA:10488"/>
        <dbReference type="ChEBI" id="CHEBI:30616"/>
        <dbReference type="ChEBI" id="CHEBI:43474"/>
        <dbReference type="ChEBI" id="CHEBI:57455"/>
        <dbReference type="ChEBI" id="CHEBI:57457"/>
        <dbReference type="ChEBI" id="CHEBI:456216"/>
        <dbReference type="EC" id="6.3.3.2"/>
    </reaction>
</comment>
<feature type="binding site" evidence="4">
    <location>
        <begin position="11"/>
        <end position="15"/>
    </location>
    <ligand>
        <name>ATP</name>
        <dbReference type="ChEBI" id="CHEBI:30616"/>
    </ligand>
</feature>
<dbReference type="RefSeq" id="WP_155872099.1">
    <property type="nucleotide sequence ID" value="NZ_CP168248.1"/>
</dbReference>
<keyword evidence="3 4" id="KW-0067">ATP-binding</keyword>
<gene>
    <name evidence="6" type="ORF">FRC0190_00822</name>
</gene>
<comment type="similarity">
    <text evidence="1 5">Belongs to the 5-formyltetrahydrofolate cyclo-ligase family.</text>
</comment>
<dbReference type="GO" id="GO:0030272">
    <property type="term" value="F:5-formyltetrahydrofolate cyclo-ligase activity"/>
    <property type="evidence" value="ECO:0007669"/>
    <property type="project" value="UniProtKB-EC"/>
</dbReference>
<dbReference type="NCBIfam" id="TIGR02727">
    <property type="entry name" value="MTHFS_bact"/>
    <property type="match status" value="1"/>
</dbReference>
<protein>
    <recommendedName>
        <fullName evidence="5">5-formyltetrahydrofolate cyclo-ligase</fullName>
        <ecNumber evidence="5">6.3.3.2</ecNumber>
    </recommendedName>
</protein>
<evidence type="ECO:0000313" key="7">
    <source>
        <dbReference type="Proteomes" id="UP000423525"/>
    </source>
</evidence>
<feature type="binding site" evidence="4">
    <location>
        <begin position="140"/>
        <end position="148"/>
    </location>
    <ligand>
        <name>ATP</name>
        <dbReference type="ChEBI" id="CHEBI:30616"/>
    </ligand>
</feature>
<sequence>MSDTATLTAAKKNARNRIRTARLARTTADLHVDNAAILAHLTALIRAINATRAAAYMPEVTEPGGADFADNLAGILSELWIPKSLPNRQLAWGRYSGADSVERGTFEILEPTTPSHSSDILHDLDLIIVPALGITPGGRRLGQGAGYYDRALAGVDTPTVAILFDTEVNSAIPFEPHDATCNWIVTPEGTKQVT</sequence>
<comment type="cofactor">
    <cofactor evidence="5">
        <name>Mg(2+)</name>
        <dbReference type="ChEBI" id="CHEBI:18420"/>
    </cofactor>
</comment>
<evidence type="ECO:0000256" key="4">
    <source>
        <dbReference type="PIRSR" id="PIRSR006806-1"/>
    </source>
</evidence>
<evidence type="ECO:0000256" key="2">
    <source>
        <dbReference type="ARBA" id="ARBA00022741"/>
    </source>
</evidence>
<dbReference type="GO" id="GO:0009396">
    <property type="term" value="P:folic acid-containing compound biosynthetic process"/>
    <property type="evidence" value="ECO:0007669"/>
    <property type="project" value="TreeGrafter"/>
</dbReference>
<name>A0A6I8MB33_9CORY</name>
<dbReference type="PANTHER" id="PTHR23407:SF1">
    <property type="entry name" value="5-FORMYLTETRAHYDROFOLATE CYCLO-LIGASE"/>
    <property type="match status" value="1"/>
</dbReference>
<dbReference type="EMBL" id="LR738855">
    <property type="protein sequence ID" value="VZH84824.1"/>
    <property type="molecule type" value="Genomic_DNA"/>
</dbReference>
<dbReference type="GO" id="GO:0005524">
    <property type="term" value="F:ATP binding"/>
    <property type="evidence" value="ECO:0007669"/>
    <property type="project" value="UniProtKB-KW"/>
</dbReference>
<dbReference type="Proteomes" id="UP000423525">
    <property type="component" value="Chromosome"/>
</dbReference>
<dbReference type="KEGG" id="crf:FRC0190_00822"/>